<gene>
    <name evidence="4" type="ORF">BVC80_1563g3</name>
</gene>
<feature type="repeat" description="PPR" evidence="3">
    <location>
        <begin position="137"/>
        <end position="167"/>
    </location>
</feature>
<evidence type="ECO:0000256" key="3">
    <source>
        <dbReference type="PROSITE-ProRule" id="PRU00708"/>
    </source>
</evidence>
<name>A0A200QTR8_MACCD</name>
<dbReference type="FunFam" id="1.25.40.10:FF:000125">
    <property type="entry name" value="Pentatricopeptide repeat-containing protein"/>
    <property type="match status" value="1"/>
</dbReference>
<dbReference type="Pfam" id="PF13041">
    <property type="entry name" value="PPR_2"/>
    <property type="match status" value="1"/>
</dbReference>
<protein>
    <submittedName>
        <fullName evidence="4">Pentatricopeptide repeat</fullName>
    </submittedName>
</protein>
<evidence type="ECO:0000313" key="4">
    <source>
        <dbReference type="EMBL" id="OVA13844.1"/>
    </source>
</evidence>
<comment type="caution">
    <text evidence="4">The sequence shown here is derived from an EMBL/GenBank/DDBJ whole genome shotgun (WGS) entry which is preliminary data.</text>
</comment>
<dbReference type="Pfam" id="PF20431">
    <property type="entry name" value="E_motif"/>
    <property type="match status" value="1"/>
</dbReference>
<evidence type="ECO:0000313" key="5">
    <source>
        <dbReference type="Proteomes" id="UP000195402"/>
    </source>
</evidence>
<dbReference type="InParanoid" id="A0A200QTR8"/>
<dbReference type="OMA" id="SERHYAC"/>
<dbReference type="GO" id="GO:0009451">
    <property type="term" value="P:RNA modification"/>
    <property type="evidence" value="ECO:0007669"/>
    <property type="project" value="InterPro"/>
</dbReference>
<feature type="repeat" description="PPR" evidence="3">
    <location>
        <begin position="168"/>
        <end position="202"/>
    </location>
</feature>
<feature type="repeat" description="PPR" evidence="3">
    <location>
        <begin position="331"/>
        <end position="365"/>
    </location>
</feature>
<dbReference type="FunFam" id="1.25.40.10:FF:000184">
    <property type="entry name" value="Pentatricopeptide repeat-containing protein, chloroplastic"/>
    <property type="match status" value="1"/>
</dbReference>
<keyword evidence="5" id="KW-1185">Reference proteome</keyword>
<dbReference type="InterPro" id="IPR046960">
    <property type="entry name" value="PPR_At4g14850-like_plant"/>
</dbReference>
<dbReference type="OrthoDB" id="185373at2759"/>
<keyword evidence="2" id="KW-0677">Repeat</keyword>
<dbReference type="FunFam" id="1.25.40.10:FF:000333">
    <property type="entry name" value="Pentatricopeptide repeat-containing protein"/>
    <property type="match status" value="1"/>
</dbReference>
<dbReference type="PROSITE" id="PS51375">
    <property type="entry name" value="PPR"/>
    <property type="match status" value="6"/>
</dbReference>
<comment type="similarity">
    <text evidence="1">Belongs to the PPR family. PCMP-H subfamily.</text>
</comment>
<dbReference type="GO" id="GO:0048731">
    <property type="term" value="P:system development"/>
    <property type="evidence" value="ECO:0007669"/>
    <property type="project" value="UniProtKB-ARBA"/>
</dbReference>
<dbReference type="PANTHER" id="PTHR47926">
    <property type="entry name" value="PENTATRICOPEPTIDE REPEAT-CONTAINING PROTEIN"/>
    <property type="match status" value="1"/>
</dbReference>
<dbReference type="EMBL" id="MVGT01001087">
    <property type="protein sequence ID" value="OVA13844.1"/>
    <property type="molecule type" value="Genomic_DNA"/>
</dbReference>
<organism evidence="4 5">
    <name type="scientific">Macleaya cordata</name>
    <name type="common">Five-seeded plume-poppy</name>
    <name type="synonym">Bocconia cordata</name>
    <dbReference type="NCBI Taxonomy" id="56857"/>
    <lineage>
        <taxon>Eukaryota</taxon>
        <taxon>Viridiplantae</taxon>
        <taxon>Streptophyta</taxon>
        <taxon>Embryophyta</taxon>
        <taxon>Tracheophyta</taxon>
        <taxon>Spermatophyta</taxon>
        <taxon>Magnoliopsida</taxon>
        <taxon>Ranunculales</taxon>
        <taxon>Papaveraceae</taxon>
        <taxon>Papaveroideae</taxon>
        <taxon>Macleaya</taxon>
    </lineage>
</organism>
<dbReference type="Pfam" id="PF01535">
    <property type="entry name" value="PPR"/>
    <property type="match status" value="9"/>
</dbReference>
<feature type="repeat" description="PPR" evidence="3">
    <location>
        <begin position="230"/>
        <end position="264"/>
    </location>
</feature>
<feature type="repeat" description="PPR" evidence="3">
    <location>
        <begin position="75"/>
        <end position="109"/>
    </location>
</feature>
<dbReference type="Gene3D" id="1.25.40.10">
    <property type="entry name" value="Tetratricopeptide repeat domain"/>
    <property type="match status" value="4"/>
</dbReference>
<evidence type="ECO:0000256" key="2">
    <source>
        <dbReference type="ARBA" id="ARBA00022737"/>
    </source>
</evidence>
<dbReference type="NCBIfam" id="TIGR00756">
    <property type="entry name" value="PPR"/>
    <property type="match status" value="8"/>
</dbReference>
<accession>A0A200QTR8</accession>
<dbReference type="InterPro" id="IPR046848">
    <property type="entry name" value="E_motif"/>
</dbReference>
<dbReference type="GO" id="GO:0003723">
    <property type="term" value="F:RNA binding"/>
    <property type="evidence" value="ECO:0007669"/>
    <property type="project" value="InterPro"/>
</dbReference>
<dbReference type="SUPFAM" id="SSF48452">
    <property type="entry name" value="TPR-like"/>
    <property type="match status" value="1"/>
</dbReference>
<proteinExistence type="inferred from homology"/>
<reference evidence="4 5" key="1">
    <citation type="journal article" date="2017" name="Mol. Plant">
        <title>The Genome of Medicinal Plant Macleaya cordata Provides New Insights into Benzylisoquinoline Alkaloids Metabolism.</title>
        <authorList>
            <person name="Liu X."/>
            <person name="Liu Y."/>
            <person name="Huang P."/>
            <person name="Ma Y."/>
            <person name="Qing Z."/>
            <person name="Tang Q."/>
            <person name="Cao H."/>
            <person name="Cheng P."/>
            <person name="Zheng Y."/>
            <person name="Yuan Z."/>
            <person name="Zhou Y."/>
            <person name="Liu J."/>
            <person name="Tang Z."/>
            <person name="Zhuo Y."/>
            <person name="Zhang Y."/>
            <person name="Yu L."/>
            <person name="Huang J."/>
            <person name="Yang P."/>
            <person name="Peng Q."/>
            <person name="Zhang J."/>
            <person name="Jiang W."/>
            <person name="Zhang Z."/>
            <person name="Lin K."/>
            <person name="Ro D.K."/>
            <person name="Chen X."/>
            <person name="Xiong X."/>
            <person name="Shang Y."/>
            <person name="Huang S."/>
            <person name="Zeng J."/>
        </authorList>
    </citation>
    <scope>NUCLEOTIDE SEQUENCE [LARGE SCALE GENOMIC DNA]</scope>
    <source>
        <strain evidence="5">cv. BLH2017</strain>
        <tissue evidence="4">Root</tissue>
    </source>
</reference>
<sequence>MQNESVPPLNFTVSSILKGLAQQSRLRDGEVFYGFLLKSGFDSDQMVQNSVLDLFSKCGKVDIARRVFDEMVDKDTVSWNSMISGYGNDGFIDAALDLFDRMPEKNVVSWTAMICGYVKVGDMAKAGAFFERMPFRDTASWNVMLSGYMDAGDLKSACRVFEAMPDRNVGSWNLMVSGFCKAGDLDSANDYFVRMPRRNIVSWSMMIDGFVKIGNINKAKCLFDQMPEKNLISWSTMISGYAKSGQPRRALELFEEFKEQGIEPDETFIMGIISACSQLGILDRAEEIVNVYVVKKQLSNLRLVASLIDMYAKCGSVEKAMNMFEKAYNKDLFCYSTMITAFANHGMGEDAISLFDEMLRENIKPDGITFLGVLTACNHGGLVNEGKRCFKIMTEVFGIQPLERHYSCMVDLLGRAGCLDEAYNLIRNMNVEPSSSVWGSLLAACRSYNNIELAEIAAGWLFEIEPDNSGNYVLLSNIFASAGRWDDVGKVRAMIRERGVRKNRGSSWIELNRDVHEFVMGDLSHVDSENIYAVLHLLSDDMKISKSII</sequence>
<dbReference type="AlphaFoldDB" id="A0A200QTR8"/>
<evidence type="ECO:0000256" key="1">
    <source>
        <dbReference type="ARBA" id="ARBA00006643"/>
    </source>
</evidence>
<dbReference type="InterPro" id="IPR002885">
    <property type="entry name" value="PPR_rpt"/>
</dbReference>
<dbReference type="Proteomes" id="UP000195402">
    <property type="component" value="Unassembled WGS sequence"/>
</dbReference>
<dbReference type="InterPro" id="IPR011990">
    <property type="entry name" value="TPR-like_helical_dom_sf"/>
</dbReference>
<feature type="repeat" description="PPR" evidence="3">
    <location>
        <begin position="44"/>
        <end position="74"/>
    </location>
</feature>